<gene>
    <name evidence="4" type="primary">traM</name>
    <name evidence="4" type="ORF">F3F25_07455</name>
</gene>
<dbReference type="InterPro" id="IPR055407">
    <property type="entry name" value="TraM_C"/>
</dbReference>
<accession>A0A9P3ZZE5</accession>
<evidence type="ECO:0000256" key="1">
    <source>
        <dbReference type="SAM" id="MobiDB-lite"/>
    </source>
</evidence>
<proteinExistence type="predicted"/>
<feature type="compositionally biased region" description="Basic and acidic residues" evidence="1">
    <location>
        <begin position="117"/>
        <end position="139"/>
    </location>
</feature>
<evidence type="ECO:0000259" key="3">
    <source>
        <dbReference type="Pfam" id="PF12508"/>
    </source>
</evidence>
<dbReference type="AlphaFoldDB" id="A0A9P3ZZE5"/>
<dbReference type="InterPro" id="IPR022187">
    <property type="entry name" value="Conjug_transposon_TraM"/>
</dbReference>
<dbReference type="Pfam" id="PF12508">
    <property type="entry name" value="Transposon_TraM"/>
    <property type="match status" value="1"/>
</dbReference>
<evidence type="ECO:0000313" key="4">
    <source>
        <dbReference type="EMBL" id="KAA3929636.1"/>
    </source>
</evidence>
<keyword evidence="2" id="KW-0472">Membrane</keyword>
<dbReference type="Proteomes" id="UP000365824">
    <property type="component" value="Unassembled WGS sequence"/>
</dbReference>
<name>A0A9P3ZZE5_BACOV</name>
<dbReference type="EMBL" id="VWLB01000009">
    <property type="protein sequence ID" value="KAA3929636.1"/>
    <property type="molecule type" value="Genomic_DNA"/>
</dbReference>
<protein>
    <submittedName>
        <fullName evidence="4">Conjugative transposon protein TraM</fullName>
    </submittedName>
</protein>
<feature type="region of interest" description="Disordered" evidence="1">
    <location>
        <begin position="155"/>
        <end position="188"/>
    </location>
</feature>
<comment type="caution">
    <text evidence="4">The sequence shown here is derived from an EMBL/GenBank/DDBJ whole genome shotgun (WGS) entry which is preliminary data.</text>
</comment>
<feature type="domain" description="Conjugative transposon TraM C-terminal" evidence="3">
    <location>
        <begin position="233"/>
        <end position="383"/>
    </location>
</feature>
<organism evidence="4 5">
    <name type="scientific">Bacteroides ovatus</name>
    <dbReference type="NCBI Taxonomy" id="28116"/>
    <lineage>
        <taxon>Bacteria</taxon>
        <taxon>Pseudomonadati</taxon>
        <taxon>Bacteroidota</taxon>
        <taxon>Bacteroidia</taxon>
        <taxon>Bacteroidales</taxon>
        <taxon>Bacteroidaceae</taxon>
        <taxon>Bacteroides</taxon>
    </lineage>
</organism>
<dbReference type="NCBIfam" id="TIGR03779">
    <property type="entry name" value="Bac_Flav_CT_M"/>
    <property type="match status" value="1"/>
</dbReference>
<feature type="transmembrane region" description="Helical" evidence="2">
    <location>
        <begin position="12"/>
        <end position="32"/>
    </location>
</feature>
<keyword evidence="2" id="KW-1133">Transmembrane helix</keyword>
<feature type="region of interest" description="Disordered" evidence="1">
    <location>
        <begin position="117"/>
        <end position="140"/>
    </location>
</feature>
<evidence type="ECO:0000256" key="2">
    <source>
        <dbReference type="SAM" id="Phobius"/>
    </source>
</evidence>
<feature type="compositionally biased region" description="Polar residues" evidence="1">
    <location>
        <begin position="158"/>
        <end position="179"/>
    </location>
</feature>
<reference evidence="4 5" key="1">
    <citation type="journal article" date="2019" name="Nat. Med.">
        <title>A library of human gut bacterial isolates paired with longitudinal multiomics data enables mechanistic microbiome research.</title>
        <authorList>
            <person name="Poyet M."/>
            <person name="Groussin M."/>
            <person name="Gibbons S.M."/>
            <person name="Avila-Pacheco J."/>
            <person name="Jiang X."/>
            <person name="Kearney S.M."/>
            <person name="Perrotta A.R."/>
            <person name="Berdy B."/>
            <person name="Zhao S."/>
            <person name="Lieberman T.D."/>
            <person name="Swanson P.K."/>
            <person name="Smith M."/>
            <person name="Roesemann S."/>
            <person name="Alexander J.E."/>
            <person name="Rich S.A."/>
            <person name="Livny J."/>
            <person name="Vlamakis H."/>
            <person name="Clish C."/>
            <person name="Bullock K."/>
            <person name="Deik A."/>
            <person name="Scott J."/>
            <person name="Pierce K.A."/>
            <person name="Xavier R.J."/>
            <person name="Alm E.J."/>
        </authorList>
    </citation>
    <scope>NUCLEOTIDE SEQUENCE [LARGE SCALE GENOMIC DNA]</scope>
    <source>
        <strain evidence="4 5">BIOML-A160</strain>
    </source>
</reference>
<evidence type="ECO:0000313" key="5">
    <source>
        <dbReference type="Proteomes" id="UP000365824"/>
    </source>
</evidence>
<keyword evidence="2" id="KW-0812">Transmembrane</keyword>
<sequence>MKLTERINFRQPKYMLPAIVYLPLLGASYFIFDLFDTKVAEKKDANMQTTEYLNPNLPQAHIKGGDGIGGKYENMLNAYGKIEDHSAVENIDRDNEQEKEEYQSKYSDAELQQLDAEAKRQAEMEKQREAQEAHERQRGNEALAELNKALAEARLKGQQATQANISTSAATSPADSQDSAKGGINIEGKIKVNENARKEADENDKPSEVVKKVKTSSDYFNTLAVNEKEPTLIKAIIDENIKAMDGSRVRLRLLDDVEIGEMVVKKGAYLYATMSGFSSQRVKGTVKSVLVDDEIVKINLSLYDTDGMEGLYVPSSQFRETTKDVASGAVTGNVDMNTTNTGSSFSQWGMQTMQNAYQKTSNAIGKAIKKNKVKLKYGTFVYLINSKDTKSK</sequence>